<sequence length="182" mass="20438">MSFNQVKGEIVLCLKACAIAIVMVFICHIFLFTPTLVSGESMMPNYQDGNCVIISKMSEVGRFDTVVFRAPSGDENFVKRVIGLPGDTVEMKDDLLYINGEPHPESYLLKAKERLKATMLLTGDFTLRDITGSSTVPEGYVFVLGDNRLISNDSRYFGYIPMKSIIGEVKFKVWPLKNHQEK</sequence>
<evidence type="ECO:0000256" key="6">
    <source>
        <dbReference type="PIRSR" id="PIRSR600223-1"/>
    </source>
</evidence>
<reference evidence="10" key="1">
    <citation type="submission" date="2015-07" db="EMBL/GenBank/DDBJ databases">
        <title>Genome sequencing project for genomic taxonomy and phylogenomics of Bacillus-like bacteria.</title>
        <authorList>
            <person name="Liu B."/>
            <person name="Wang J."/>
            <person name="Zhu Y."/>
            <person name="Liu G."/>
            <person name="Chen Q."/>
            <person name="Chen Z."/>
            <person name="Lan J."/>
            <person name="Che J."/>
            <person name="Ge C."/>
            <person name="Shi H."/>
            <person name="Pan Z."/>
            <person name="Liu X."/>
        </authorList>
    </citation>
    <scope>NUCLEOTIDE SEQUENCE [LARGE SCALE GENOMIC DNA]</scope>
    <source>
        <strain evidence="10">FJAT-27997</strain>
    </source>
</reference>
<dbReference type="STRING" id="1679170.AC625_05150"/>
<protein>
    <recommendedName>
        <fullName evidence="4 7">Signal peptidase I</fullName>
        <ecNumber evidence="4 7">3.4.21.89</ecNumber>
    </recommendedName>
</protein>
<dbReference type="CDD" id="cd06530">
    <property type="entry name" value="S26_SPase_I"/>
    <property type="match status" value="1"/>
</dbReference>
<dbReference type="InterPro" id="IPR000223">
    <property type="entry name" value="Pept_S26A_signal_pept_1"/>
</dbReference>
<dbReference type="InterPro" id="IPR036286">
    <property type="entry name" value="LexA/Signal_pep-like_sf"/>
</dbReference>
<dbReference type="EMBL" id="LFZW01000001">
    <property type="protein sequence ID" value="KMY48963.1"/>
    <property type="molecule type" value="Genomic_DNA"/>
</dbReference>
<evidence type="ECO:0000313" key="10">
    <source>
        <dbReference type="Proteomes" id="UP000037146"/>
    </source>
</evidence>
<dbReference type="PANTHER" id="PTHR43390">
    <property type="entry name" value="SIGNAL PEPTIDASE I"/>
    <property type="match status" value="1"/>
</dbReference>
<evidence type="ECO:0000256" key="3">
    <source>
        <dbReference type="ARBA" id="ARBA00009370"/>
    </source>
</evidence>
<feature type="active site" evidence="6">
    <location>
        <position position="41"/>
    </location>
</feature>
<dbReference type="InterPro" id="IPR019533">
    <property type="entry name" value="Peptidase_S26"/>
</dbReference>
<dbReference type="GO" id="GO:0004252">
    <property type="term" value="F:serine-type endopeptidase activity"/>
    <property type="evidence" value="ECO:0007669"/>
    <property type="project" value="InterPro"/>
</dbReference>
<dbReference type="Gene3D" id="2.10.109.10">
    <property type="entry name" value="Umud Fragment, subunit A"/>
    <property type="match status" value="1"/>
</dbReference>
<comment type="catalytic activity">
    <reaction evidence="1 7">
        <text>Cleavage of hydrophobic, N-terminal signal or leader sequences from secreted and periplasmic proteins.</text>
        <dbReference type="EC" id="3.4.21.89"/>
    </reaction>
</comment>
<dbReference type="OrthoDB" id="9802919at2"/>
<keyword evidence="5 7" id="KW-0378">Hydrolase</keyword>
<organism evidence="9 10">
    <name type="scientific">Peribacillus loiseleuriae</name>
    <dbReference type="NCBI Taxonomy" id="1679170"/>
    <lineage>
        <taxon>Bacteria</taxon>
        <taxon>Bacillati</taxon>
        <taxon>Bacillota</taxon>
        <taxon>Bacilli</taxon>
        <taxon>Bacillales</taxon>
        <taxon>Bacillaceae</taxon>
        <taxon>Peribacillus</taxon>
    </lineage>
</organism>
<dbReference type="PROSITE" id="PS00761">
    <property type="entry name" value="SPASE_I_3"/>
    <property type="match status" value="1"/>
</dbReference>
<feature type="domain" description="Peptidase S26" evidence="8">
    <location>
        <begin position="14"/>
        <end position="174"/>
    </location>
</feature>
<feature type="active site" evidence="6">
    <location>
        <position position="79"/>
    </location>
</feature>
<evidence type="ECO:0000259" key="8">
    <source>
        <dbReference type="Pfam" id="PF10502"/>
    </source>
</evidence>
<evidence type="ECO:0000256" key="5">
    <source>
        <dbReference type="ARBA" id="ARBA00022801"/>
    </source>
</evidence>
<dbReference type="RefSeq" id="WP_049680294.1">
    <property type="nucleotide sequence ID" value="NZ_LFZW01000001.1"/>
</dbReference>
<dbReference type="InterPro" id="IPR019758">
    <property type="entry name" value="Pept_S26A_signal_pept_1_CS"/>
</dbReference>
<dbReference type="GO" id="GO:0005886">
    <property type="term" value="C:plasma membrane"/>
    <property type="evidence" value="ECO:0007669"/>
    <property type="project" value="UniProtKB-SubCell"/>
</dbReference>
<evidence type="ECO:0000313" key="9">
    <source>
        <dbReference type="EMBL" id="KMY48963.1"/>
    </source>
</evidence>
<keyword evidence="7" id="KW-0472">Membrane</keyword>
<dbReference type="PRINTS" id="PR00727">
    <property type="entry name" value="LEADERPTASE"/>
</dbReference>
<comment type="caution">
    <text evidence="9">The sequence shown here is derived from an EMBL/GenBank/DDBJ whole genome shotgun (WGS) entry which is preliminary data.</text>
</comment>
<gene>
    <name evidence="9" type="ORF">AC625_05150</name>
</gene>
<dbReference type="Pfam" id="PF10502">
    <property type="entry name" value="Peptidase_S26"/>
    <property type="match status" value="1"/>
</dbReference>
<dbReference type="SUPFAM" id="SSF51306">
    <property type="entry name" value="LexA/Signal peptidase"/>
    <property type="match status" value="1"/>
</dbReference>
<dbReference type="PROSITE" id="PS00760">
    <property type="entry name" value="SPASE_I_2"/>
    <property type="match status" value="1"/>
</dbReference>
<dbReference type="Proteomes" id="UP000037146">
    <property type="component" value="Unassembled WGS sequence"/>
</dbReference>
<dbReference type="AlphaFoldDB" id="A0A0K9GQP3"/>
<dbReference type="EC" id="3.4.21.89" evidence="4 7"/>
<dbReference type="GO" id="GO:0006465">
    <property type="term" value="P:signal peptide processing"/>
    <property type="evidence" value="ECO:0007669"/>
    <property type="project" value="InterPro"/>
</dbReference>
<keyword evidence="7" id="KW-1133">Transmembrane helix</keyword>
<evidence type="ECO:0000256" key="4">
    <source>
        <dbReference type="ARBA" id="ARBA00013208"/>
    </source>
</evidence>
<evidence type="ECO:0000256" key="2">
    <source>
        <dbReference type="ARBA" id="ARBA00004401"/>
    </source>
</evidence>
<dbReference type="NCBIfam" id="TIGR02227">
    <property type="entry name" value="sigpep_I_bact"/>
    <property type="match status" value="1"/>
</dbReference>
<evidence type="ECO:0000256" key="7">
    <source>
        <dbReference type="RuleBase" id="RU362042"/>
    </source>
</evidence>
<dbReference type="PANTHER" id="PTHR43390:SF1">
    <property type="entry name" value="CHLOROPLAST PROCESSING PEPTIDASE"/>
    <property type="match status" value="1"/>
</dbReference>
<evidence type="ECO:0000256" key="1">
    <source>
        <dbReference type="ARBA" id="ARBA00000677"/>
    </source>
</evidence>
<name>A0A0K9GQP3_9BACI</name>
<comment type="similarity">
    <text evidence="3 7">Belongs to the peptidase S26 family.</text>
</comment>
<dbReference type="InterPro" id="IPR019757">
    <property type="entry name" value="Pept_S26A_signal_pept_1_Lys-AS"/>
</dbReference>
<dbReference type="PATRIC" id="fig|1679170.3.peg.1098"/>
<keyword evidence="7" id="KW-0645">Protease</keyword>
<comment type="subcellular location">
    <subcellularLocation>
        <location evidence="2">Cell membrane</location>
        <topology evidence="2">Single-pass type II membrane protein</topology>
    </subcellularLocation>
    <subcellularLocation>
        <location evidence="7">Membrane</location>
        <topology evidence="7">Single-pass type II membrane protein</topology>
    </subcellularLocation>
</comment>
<keyword evidence="7" id="KW-0812">Transmembrane</keyword>
<accession>A0A0K9GQP3</accession>
<keyword evidence="10" id="KW-1185">Reference proteome</keyword>
<feature type="transmembrane region" description="Helical" evidence="7">
    <location>
        <begin position="12"/>
        <end position="32"/>
    </location>
</feature>
<dbReference type="GO" id="GO:0009003">
    <property type="term" value="F:signal peptidase activity"/>
    <property type="evidence" value="ECO:0007669"/>
    <property type="project" value="UniProtKB-EC"/>
</dbReference>
<proteinExistence type="inferred from homology"/>